<keyword evidence="1" id="KW-1185">Reference proteome</keyword>
<reference evidence="1" key="1">
    <citation type="submission" date="2014-07" db="EMBL/GenBank/DDBJ databases">
        <authorList>
            <person name="Martin A.A"/>
            <person name="De Silva N."/>
        </authorList>
    </citation>
    <scope>NUCLEOTIDE SEQUENCE</scope>
</reference>
<evidence type="ECO:0000313" key="1">
    <source>
        <dbReference type="Proteomes" id="UP000035680"/>
    </source>
</evidence>
<dbReference type="Proteomes" id="UP000035680">
    <property type="component" value="Unassembled WGS sequence"/>
</dbReference>
<accession>A0A0K0G663</accession>
<dbReference type="WBParaSite" id="SVE_2024500.1">
    <property type="protein sequence ID" value="SVE_2024500.1"/>
    <property type="gene ID" value="SVE_2024500"/>
</dbReference>
<name>A0A0K0G663_STRVS</name>
<evidence type="ECO:0000313" key="2">
    <source>
        <dbReference type="WBParaSite" id="SVE_2024500.1"/>
    </source>
</evidence>
<dbReference type="AlphaFoldDB" id="A0A0K0G663"/>
<reference evidence="2" key="2">
    <citation type="submission" date="2015-08" db="UniProtKB">
        <authorList>
            <consortium name="WormBaseParasite"/>
        </authorList>
    </citation>
    <scope>IDENTIFICATION</scope>
</reference>
<protein>
    <submittedName>
        <fullName evidence="2">Helitron_like_N domain-containing protein</fullName>
    </submittedName>
</protein>
<proteinExistence type="predicted"/>
<sequence length="75" mass="8967">MLLIKCDRKLFASGQGHYQKFMNGMNIYLGVRKIVVYDRERNMDNSPSMPYHAHLHISSYQYYNRYTNDDGMKIK</sequence>
<organism evidence="1 2">
    <name type="scientific">Strongyloides venezuelensis</name>
    <name type="common">Threadworm</name>
    <dbReference type="NCBI Taxonomy" id="75913"/>
    <lineage>
        <taxon>Eukaryota</taxon>
        <taxon>Metazoa</taxon>
        <taxon>Ecdysozoa</taxon>
        <taxon>Nematoda</taxon>
        <taxon>Chromadorea</taxon>
        <taxon>Rhabditida</taxon>
        <taxon>Tylenchina</taxon>
        <taxon>Panagrolaimomorpha</taxon>
        <taxon>Strongyloidoidea</taxon>
        <taxon>Strongyloididae</taxon>
        <taxon>Strongyloides</taxon>
    </lineage>
</organism>